<gene>
    <name evidence="2" type="ORF">Cni_G28494</name>
</gene>
<dbReference type="Proteomes" id="UP001327560">
    <property type="component" value="Chromosome 9"/>
</dbReference>
<protein>
    <submittedName>
        <fullName evidence="2">Uncharacterized protein</fullName>
    </submittedName>
</protein>
<sequence>MPRGEDEIGREEMPRGEQERLEIGREEWLTSYQRRGDAREERAASARWLITNLFWNPAGTVAFEEEIALHGSGSAFGEEIALVPESDGTGAGLLLCVADSPERRRARQQVRPCGAGRDLGEM</sequence>
<organism evidence="2 3">
    <name type="scientific">Canna indica</name>
    <name type="common">Indian-shot</name>
    <dbReference type="NCBI Taxonomy" id="4628"/>
    <lineage>
        <taxon>Eukaryota</taxon>
        <taxon>Viridiplantae</taxon>
        <taxon>Streptophyta</taxon>
        <taxon>Embryophyta</taxon>
        <taxon>Tracheophyta</taxon>
        <taxon>Spermatophyta</taxon>
        <taxon>Magnoliopsida</taxon>
        <taxon>Liliopsida</taxon>
        <taxon>Zingiberales</taxon>
        <taxon>Cannaceae</taxon>
        <taxon>Canna</taxon>
    </lineage>
</organism>
<feature type="region of interest" description="Disordered" evidence="1">
    <location>
        <begin position="1"/>
        <end position="22"/>
    </location>
</feature>
<accession>A0AAQ3L2M1</accession>
<reference evidence="2 3" key="1">
    <citation type="submission" date="2023-10" db="EMBL/GenBank/DDBJ databases">
        <title>Chromosome-scale genome assembly provides insights into flower coloration mechanisms of Canna indica.</title>
        <authorList>
            <person name="Li C."/>
        </authorList>
    </citation>
    <scope>NUCLEOTIDE SEQUENCE [LARGE SCALE GENOMIC DNA]</scope>
    <source>
        <tissue evidence="2">Flower</tissue>
    </source>
</reference>
<evidence type="ECO:0000313" key="2">
    <source>
        <dbReference type="EMBL" id="WOL19692.1"/>
    </source>
</evidence>
<evidence type="ECO:0000313" key="3">
    <source>
        <dbReference type="Proteomes" id="UP001327560"/>
    </source>
</evidence>
<dbReference type="AlphaFoldDB" id="A0AAQ3L2M1"/>
<keyword evidence="3" id="KW-1185">Reference proteome</keyword>
<evidence type="ECO:0000256" key="1">
    <source>
        <dbReference type="SAM" id="MobiDB-lite"/>
    </source>
</evidence>
<name>A0AAQ3L2M1_9LILI</name>
<dbReference type="EMBL" id="CP136898">
    <property type="protein sequence ID" value="WOL19692.1"/>
    <property type="molecule type" value="Genomic_DNA"/>
</dbReference>
<proteinExistence type="predicted"/>